<accession>A0AAV1M6C4</accession>
<evidence type="ECO:0000313" key="2">
    <source>
        <dbReference type="Proteomes" id="UP001314205"/>
    </source>
</evidence>
<gene>
    <name evidence="1" type="ORF">PARMNEM_LOCUS20499</name>
</gene>
<dbReference type="Proteomes" id="UP001314205">
    <property type="component" value="Unassembled WGS sequence"/>
</dbReference>
<protein>
    <submittedName>
        <fullName evidence="1">Uncharacterized protein</fullName>
    </submittedName>
</protein>
<sequence length="177" mass="19562">MNVSTKQTLFSRNESVQVVTSLRQAEIMATFTKKWSRPLSTNEVDIVHNLDSDDEATGIDIYIDPPGDGLVSDSDSGDKTNVSFDNLSRRQLLAPAELVLHGNKDNDNSESEDDLPLSALATQNTTLNVPLSSQPGQPQARKWVKRDLCRMDNEWIAPLPRSVVTVSDASDPVHIFE</sequence>
<dbReference type="EMBL" id="CAVLGL010000137">
    <property type="protein sequence ID" value="CAK1601937.1"/>
    <property type="molecule type" value="Genomic_DNA"/>
</dbReference>
<dbReference type="AlphaFoldDB" id="A0AAV1M6C4"/>
<comment type="caution">
    <text evidence="1">The sequence shown here is derived from an EMBL/GenBank/DDBJ whole genome shotgun (WGS) entry which is preliminary data.</text>
</comment>
<keyword evidence="2" id="KW-1185">Reference proteome</keyword>
<proteinExistence type="predicted"/>
<evidence type="ECO:0000313" key="1">
    <source>
        <dbReference type="EMBL" id="CAK1601937.1"/>
    </source>
</evidence>
<reference evidence="1 2" key="1">
    <citation type="submission" date="2023-11" db="EMBL/GenBank/DDBJ databases">
        <authorList>
            <person name="Hedman E."/>
            <person name="Englund M."/>
            <person name="Stromberg M."/>
            <person name="Nyberg Akerstrom W."/>
            <person name="Nylinder S."/>
            <person name="Jareborg N."/>
            <person name="Kallberg Y."/>
            <person name="Kronander E."/>
        </authorList>
    </citation>
    <scope>NUCLEOTIDE SEQUENCE [LARGE SCALE GENOMIC DNA]</scope>
</reference>
<name>A0AAV1M6C4_9NEOP</name>
<organism evidence="1 2">
    <name type="scientific">Parnassius mnemosyne</name>
    <name type="common">clouded apollo</name>
    <dbReference type="NCBI Taxonomy" id="213953"/>
    <lineage>
        <taxon>Eukaryota</taxon>
        <taxon>Metazoa</taxon>
        <taxon>Ecdysozoa</taxon>
        <taxon>Arthropoda</taxon>
        <taxon>Hexapoda</taxon>
        <taxon>Insecta</taxon>
        <taxon>Pterygota</taxon>
        <taxon>Neoptera</taxon>
        <taxon>Endopterygota</taxon>
        <taxon>Lepidoptera</taxon>
        <taxon>Glossata</taxon>
        <taxon>Ditrysia</taxon>
        <taxon>Papilionoidea</taxon>
        <taxon>Papilionidae</taxon>
        <taxon>Parnassiinae</taxon>
        <taxon>Parnassini</taxon>
        <taxon>Parnassius</taxon>
        <taxon>Driopa</taxon>
    </lineage>
</organism>